<dbReference type="GO" id="GO:0051301">
    <property type="term" value="P:cell division"/>
    <property type="evidence" value="ECO:0007669"/>
    <property type="project" value="UniProtKB-UniRule"/>
</dbReference>
<dbReference type="STRING" id="1537102.L1LBZ7"/>
<dbReference type="EMBL" id="ACOU01000004">
    <property type="protein sequence ID" value="EKX72972.1"/>
    <property type="molecule type" value="Genomic_DNA"/>
</dbReference>
<dbReference type="Proteomes" id="UP000031512">
    <property type="component" value="Unassembled WGS sequence"/>
</dbReference>
<dbReference type="RefSeq" id="XP_004832424.1">
    <property type="nucleotide sequence ID" value="XM_004832367.1"/>
</dbReference>
<dbReference type="SMART" id="SM01084">
    <property type="entry name" value="CKS"/>
    <property type="match status" value="1"/>
</dbReference>
<dbReference type="GO" id="GO:0016538">
    <property type="term" value="F:cyclin-dependent protein serine/threonine kinase regulator activity"/>
    <property type="evidence" value="ECO:0007669"/>
    <property type="project" value="InterPro"/>
</dbReference>
<reference evidence="2 3" key="1">
    <citation type="journal article" date="2012" name="BMC Genomics">
        <title>Comparative genomic analysis and phylogenetic position of Theileria equi.</title>
        <authorList>
            <person name="Kappmeyer L.S."/>
            <person name="Thiagarajan M."/>
            <person name="Herndon D.R."/>
            <person name="Ramsay J.D."/>
            <person name="Caler E."/>
            <person name="Djikeng A."/>
            <person name="Gillespie J.J."/>
            <person name="Lau A.O."/>
            <person name="Roalson E.H."/>
            <person name="Silva J.C."/>
            <person name="Silva M.G."/>
            <person name="Suarez C.E."/>
            <person name="Ueti M.W."/>
            <person name="Nene V.M."/>
            <person name="Mealey R.H."/>
            <person name="Knowles D.P."/>
            <person name="Brayton K.A."/>
        </authorList>
    </citation>
    <scope>NUCLEOTIDE SEQUENCE [LARGE SCALE GENOMIC DNA]</scope>
    <source>
        <strain evidence="2 3">WA</strain>
    </source>
</reference>
<name>L1LBZ7_THEEQ</name>
<comment type="caution">
    <text evidence="2">The sequence shown here is derived from an EMBL/GenBank/DDBJ whole genome shotgun (WGS) entry which is preliminary data.</text>
</comment>
<accession>L1LBZ7</accession>
<dbReference type="OrthoDB" id="362000at2759"/>
<dbReference type="VEuPathDB" id="PiroplasmaDB:BEWA_015310"/>
<gene>
    <name evidence="2" type="ORF">BEWA_015310</name>
</gene>
<keyword evidence="1" id="KW-0131">Cell cycle</keyword>
<dbReference type="GeneID" id="15802636"/>
<organism evidence="2 3">
    <name type="scientific">Theileria equi strain WA</name>
    <dbReference type="NCBI Taxonomy" id="1537102"/>
    <lineage>
        <taxon>Eukaryota</taxon>
        <taxon>Sar</taxon>
        <taxon>Alveolata</taxon>
        <taxon>Apicomplexa</taxon>
        <taxon>Aconoidasida</taxon>
        <taxon>Piroplasmida</taxon>
        <taxon>Theileriidae</taxon>
        <taxon>Theileria</taxon>
    </lineage>
</organism>
<dbReference type="AlphaFoldDB" id="L1LBZ7"/>
<comment type="function">
    <text evidence="1">Binds to the catalytic subunit of the cyclin dependent kinases and is essential for their biological function.</text>
</comment>
<dbReference type="eggNOG" id="ENOG502QXE5">
    <property type="taxonomic scope" value="Eukaryota"/>
</dbReference>
<protein>
    <recommendedName>
        <fullName evidence="1">Cyclin-dependent kinases regulatory subunit</fullName>
    </recommendedName>
</protein>
<evidence type="ECO:0000256" key="1">
    <source>
        <dbReference type="RuleBase" id="RU311113"/>
    </source>
</evidence>
<proteinExistence type="inferred from homology"/>
<comment type="similarity">
    <text evidence="1">Belongs to the CKS family.</text>
</comment>
<sequence>MVLKRKKMNHVLTLRQTTYADDSFQGSYGVNESGKGYTEDALKVDQRKYKKNIFDIDKIAVENPFTKYGVLPSKLKTRSRRKTSSEPAFMDYDLDIEIDKIDTIVPSEDGIFNCRDTITEVDEATEKFPFDLDDLSVSNNPVDKAIKYNSADVILKNLYNCTKNAFFDMDDCRGSLRQRWIENPTLPIDDQFIKLSLHEHHHTRLSKNIFYKLESIVDNNQLSFKDHFYDSGTDYHFLNRSDDVTELDYTPKKYVGGYDDILLNASTQSACKAMQKVGRSSKLVKPYDLNDDFMLTDAEDYATLQTRFGRIIYSPKLQDNKYLYRFVILTKEAQEAVEMLCKTSPRGSKNLNRNFSKSGGKRLLTEYEIIKNLGIQMSSGWEHFFYFKNMQKELVLRKPIT</sequence>
<keyword evidence="3" id="KW-1185">Reference proteome</keyword>
<evidence type="ECO:0000313" key="2">
    <source>
        <dbReference type="EMBL" id="EKX72972.1"/>
    </source>
</evidence>
<dbReference type="KEGG" id="beq:BEWA_015310"/>
<dbReference type="InterPro" id="IPR036858">
    <property type="entry name" value="Cyclin-dep_kinase_reg-sub_sf"/>
</dbReference>
<keyword evidence="1" id="KW-0132">Cell division</keyword>
<evidence type="ECO:0000313" key="3">
    <source>
        <dbReference type="Proteomes" id="UP000031512"/>
    </source>
</evidence>
<dbReference type="InterPro" id="IPR000789">
    <property type="entry name" value="Cyclin-dep_kinase_reg-sub"/>
</dbReference>
<dbReference type="SUPFAM" id="SSF55637">
    <property type="entry name" value="Cell cycle regulatory proteins"/>
    <property type="match status" value="1"/>
</dbReference>
<dbReference type="Gene3D" id="3.30.170.10">
    <property type="entry name" value="Cyclin-dependent kinase, regulatory subunit"/>
    <property type="match status" value="1"/>
</dbReference>
<dbReference type="Pfam" id="PF01111">
    <property type="entry name" value="CKS"/>
    <property type="match status" value="1"/>
</dbReference>